<dbReference type="InParanoid" id="A0A6P6YCQ2"/>
<gene>
    <name evidence="2" type="primary">LOC113797013</name>
</gene>
<dbReference type="KEGG" id="dpte:113797013"/>
<reference evidence="2" key="1">
    <citation type="submission" date="2025-08" db="UniProtKB">
        <authorList>
            <consortium name="RefSeq"/>
        </authorList>
    </citation>
    <scope>IDENTIFICATION</scope>
    <source>
        <strain evidence="2">Airmid</strain>
    </source>
</reference>
<evidence type="ECO:0000313" key="2">
    <source>
        <dbReference type="RefSeq" id="XP_027203117.1"/>
    </source>
</evidence>
<evidence type="ECO:0000313" key="1">
    <source>
        <dbReference type="Proteomes" id="UP000515146"/>
    </source>
</evidence>
<dbReference type="AlphaFoldDB" id="A0A6P6YCQ2"/>
<sequence>MTNNTTNHQSNEIESKSNETISLPDMIPTLFPHYIRILNVLIDQLNLMFETTLFESESISMEKSFEDKIRKTYLLLSHLQYITGSLTNSQPFNEHCSHWLLKIYSICSSFTNNDDRKWIKYRYMIIVGTKILDIYLVDMAKSESDSAEHLKLFLSKLDPFTFCIVINHLNQIENVQMSDLLRKTLKNYRKIIDDYFMKQEFRLSIIQQQMLMVFETLTIDKNRMDFETIILTELLNRIVINVVDQDDDETLKLSGLLIEKLCNHYKQID</sequence>
<feature type="non-terminal residue" evidence="2">
    <location>
        <position position="269"/>
    </location>
</feature>
<proteinExistence type="predicted"/>
<keyword evidence="1" id="KW-1185">Reference proteome</keyword>
<dbReference type="OrthoDB" id="6525909at2759"/>
<dbReference type="Proteomes" id="UP000515146">
    <property type="component" value="Unplaced"/>
</dbReference>
<protein>
    <submittedName>
        <fullName evidence="2">Uncharacterized protein LOC113797013</fullName>
    </submittedName>
</protein>
<accession>A0A6P6YCQ2</accession>
<organism evidence="1 2">
    <name type="scientific">Dermatophagoides pteronyssinus</name>
    <name type="common">European house dust mite</name>
    <dbReference type="NCBI Taxonomy" id="6956"/>
    <lineage>
        <taxon>Eukaryota</taxon>
        <taxon>Metazoa</taxon>
        <taxon>Ecdysozoa</taxon>
        <taxon>Arthropoda</taxon>
        <taxon>Chelicerata</taxon>
        <taxon>Arachnida</taxon>
        <taxon>Acari</taxon>
        <taxon>Acariformes</taxon>
        <taxon>Sarcoptiformes</taxon>
        <taxon>Astigmata</taxon>
        <taxon>Psoroptidia</taxon>
        <taxon>Analgoidea</taxon>
        <taxon>Pyroglyphidae</taxon>
        <taxon>Dermatophagoidinae</taxon>
        <taxon>Dermatophagoides</taxon>
    </lineage>
</organism>
<name>A0A6P6YCQ2_DERPT</name>
<dbReference type="RefSeq" id="XP_027203117.1">
    <property type="nucleotide sequence ID" value="XM_027347316.1"/>
</dbReference>